<dbReference type="PROSITE" id="PS51269">
    <property type="entry name" value="COMM"/>
    <property type="match status" value="1"/>
</dbReference>
<dbReference type="InterPro" id="IPR017920">
    <property type="entry name" value="COMM"/>
</dbReference>
<organism evidence="2">
    <name type="scientific">Clastoptera arizonana</name>
    <name type="common">Arizona spittle bug</name>
    <dbReference type="NCBI Taxonomy" id="38151"/>
    <lineage>
        <taxon>Eukaryota</taxon>
        <taxon>Metazoa</taxon>
        <taxon>Ecdysozoa</taxon>
        <taxon>Arthropoda</taxon>
        <taxon>Hexapoda</taxon>
        <taxon>Insecta</taxon>
        <taxon>Pterygota</taxon>
        <taxon>Neoptera</taxon>
        <taxon>Paraneoptera</taxon>
        <taxon>Hemiptera</taxon>
        <taxon>Auchenorrhyncha</taxon>
        <taxon>Cercopoidea</taxon>
        <taxon>Clastopteridae</taxon>
        <taxon>Clastoptera</taxon>
    </lineage>
</organism>
<dbReference type="EMBL" id="GEDC01000523">
    <property type="protein sequence ID" value="JAS36775.1"/>
    <property type="molecule type" value="Transcribed_RNA"/>
</dbReference>
<proteinExistence type="predicted"/>
<feature type="domain" description="COMM" evidence="1">
    <location>
        <begin position="135"/>
        <end position="203"/>
    </location>
</feature>
<evidence type="ECO:0000313" key="2">
    <source>
        <dbReference type="EMBL" id="JAS36775.1"/>
    </source>
</evidence>
<dbReference type="PANTHER" id="PTHR12333:SF0">
    <property type="entry name" value="COMM DOMAIN-CONTAINING PROTEIN 10"/>
    <property type="match status" value="1"/>
</dbReference>
<gene>
    <name evidence="2" type="ORF">g.5592</name>
</gene>
<protein>
    <recommendedName>
        <fullName evidence="1">COMM domain-containing protein</fullName>
    </recommendedName>
</protein>
<dbReference type="Pfam" id="PF07258">
    <property type="entry name" value="COMM_domain"/>
    <property type="match status" value="1"/>
</dbReference>
<dbReference type="AlphaFoldDB" id="A0A1B6EFT5"/>
<evidence type="ECO:0000259" key="1">
    <source>
        <dbReference type="PROSITE" id="PS51269"/>
    </source>
</evidence>
<name>A0A1B6EFT5_9HEMI</name>
<reference evidence="2" key="1">
    <citation type="submission" date="2015-12" db="EMBL/GenBank/DDBJ databases">
        <title>De novo transcriptome assembly of four potential Pierce s Disease insect vectors from Arizona vineyards.</title>
        <authorList>
            <person name="Tassone E.E."/>
        </authorList>
    </citation>
    <scope>NUCLEOTIDE SEQUENCE</scope>
</reference>
<dbReference type="Pfam" id="PF21672">
    <property type="entry name" value="COMM_HN"/>
    <property type="match status" value="1"/>
</dbReference>
<accession>A0A1B6EFT5</accession>
<dbReference type="PANTHER" id="PTHR12333">
    <property type="entry name" value="COMM DOMAIN CONTAINING PROTEIN 10"/>
    <property type="match status" value="1"/>
</dbReference>
<sequence>MAIPAGLFNITPSLQRGVDVINKVDTKKLVLVLKRIVQSIQACSDEYKPFNDDEEEKLLCTLNIDQTELSLLLDTSTLILTQAAYCVTKPQVFQEQLLNSLKLEEEKAQAFVHIWSNHAQGVVSNLRQKSIHPIQLESVNWKLNITTADDVHGQQLEPRAMIGLKLKHDGDKCSTTILDLNEEGLVTLYNTLENIQAELDSLR</sequence>
<dbReference type="InterPro" id="IPR037361">
    <property type="entry name" value="COMMD10"/>
</dbReference>